<organism evidence="1 2">
    <name type="scientific">Dermacentor silvarum</name>
    <name type="common">Tick</name>
    <dbReference type="NCBI Taxonomy" id="543639"/>
    <lineage>
        <taxon>Eukaryota</taxon>
        <taxon>Metazoa</taxon>
        <taxon>Ecdysozoa</taxon>
        <taxon>Arthropoda</taxon>
        <taxon>Chelicerata</taxon>
        <taxon>Arachnida</taxon>
        <taxon>Acari</taxon>
        <taxon>Parasitiformes</taxon>
        <taxon>Ixodida</taxon>
        <taxon>Ixodoidea</taxon>
        <taxon>Ixodidae</taxon>
        <taxon>Rhipicephalinae</taxon>
        <taxon>Dermacentor</taxon>
    </lineage>
</organism>
<name>A0ACB8CBT6_DERSI</name>
<keyword evidence="2" id="KW-1185">Reference proteome</keyword>
<accession>A0ACB8CBT6</accession>
<comment type="caution">
    <text evidence="1">The sequence shown here is derived from an EMBL/GenBank/DDBJ whole genome shotgun (WGS) entry which is preliminary data.</text>
</comment>
<dbReference type="EMBL" id="CM023477">
    <property type="protein sequence ID" value="KAH7938363.1"/>
    <property type="molecule type" value="Genomic_DNA"/>
</dbReference>
<gene>
    <name evidence="1" type="ORF">HPB49_022803</name>
</gene>
<proteinExistence type="predicted"/>
<reference evidence="1" key="1">
    <citation type="submission" date="2020-05" db="EMBL/GenBank/DDBJ databases">
        <title>Large-scale comparative analyses of tick genomes elucidate their genetic diversity and vector capacities.</title>
        <authorList>
            <person name="Jia N."/>
            <person name="Wang J."/>
            <person name="Shi W."/>
            <person name="Du L."/>
            <person name="Sun Y."/>
            <person name="Zhan W."/>
            <person name="Jiang J."/>
            <person name="Wang Q."/>
            <person name="Zhang B."/>
            <person name="Ji P."/>
            <person name="Sakyi L.B."/>
            <person name="Cui X."/>
            <person name="Yuan T."/>
            <person name="Jiang B."/>
            <person name="Yang W."/>
            <person name="Lam T.T.-Y."/>
            <person name="Chang Q."/>
            <person name="Ding S."/>
            <person name="Wang X."/>
            <person name="Zhu J."/>
            <person name="Ruan X."/>
            <person name="Zhao L."/>
            <person name="Wei J."/>
            <person name="Que T."/>
            <person name="Du C."/>
            <person name="Cheng J."/>
            <person name="Dai P."/>
            <person name="Han X."/>
            <person name="Huang E."/>
            <person name="Gao Y."/>
            <person name="Liu J."/>
            <person name="Shao H."/>
            <person name="Ye R."/>
            <person name="Li L."/>
            <person name="Wei W."/>
            <person name="Wang X."/>
            <person name="Wang C."/>
            <person name="Yang T."/>
            <person name="Huo Q."/>
            <person name="Li W."/>
            <person name="Guo W."/>
            <person name="Chen H."/>
            <person name="Zhou L."/>
            <person name="Ni X."/>
            <person name="Tian J."/>
            <person name="Zhou Y."/>
            <person name="Sheng Y."/>
            <person name="Liu T."/>
            <person name="Pan Y."/>
            <person name="Xia L."/>
            <person name="Li J."/>
            <person name="Zhao F."/>
            <person name="Cao W."/>
        </authorList>
    </citation>
    <scope>NUCLEOTIDE SEQUENCE</scope>
    <source>
        <strain evidence="1">Dsil-2018</strain>
    </source>
</reference>
<protein>
    <submittedName>
        <fullName evidence="1">Uncharacterized protein</fullName>
    </submittedName>
</protein>
<evidence type="ECO:0000313" key="1">
    <source>
        <dbReference type="EMBL" id="KAH7938363.1"/>
    </source>
</evidence>
<dbReference type="Proteomes" id="UP000821865">
    <property type="component" value="Chromosome 8"/>
</dbReference>
<evidence type="ECO:0000313" key="2">
    <source>
        <dbReference type="Proteomes" id="UP000821865"/>
    </source>
</evidence>
<sequence length="375" mass="41577">MTPIGRAVCQPAHQRDAPQTPGSMKGKALTVLGPVEPSVLGPVLTHEHLSDTLDNRVFLSGPSELHHAEMSSCSVTIENLWWIRQFPYNHPENLRFHGADIDEAILAEMHFLRSNGGGALVENTCRGMGRNLPLMRRVARETGLHIIAGTGYYVSANYDSSVLKKSVEDLEREFITDITEGADGTDSRCGVLGELGCTWPLHEFEVRVLRAAASVQKSTGCPVIIHPGRNPQAPAEIMRIFAEAGGKLRHTVMSHLERTILDADALVEFAQSYGCYCEHDLFGLETSHYQPAPSFSMPSDAQRLVQLKRLVDEGFADRIVVSHDIHTKHRLMKYGGHGYSHILLNVVPAMLRRGFSADVVRAITQTNPQTWLTFW</sequence>